<feature type="compositionally biased region" description="Low complexity" evidence="1">
    <location>
        <begin position="313"/>
        <end position="415"/>
    </location>
</feature>
<feature type="region of interest" description="Disordered" evidence="1">
    <location>
        <begin position="267"/>
        <end position="300"/>
    </location>
</feature>
<dbReference type="AlphaFoldDB" id="A0A267GNE3"/>
<evidence type="ECO:0000256" key="1">
    <source>
        <dbReference type="SAM" id="MobiDB-lite"/>
    </source>
</evidence>
<name>A0A267GNE3_9PLAT</name>
<keyword evidence="3" id="KW-1185">Reference proteome</keyword>
<reference evidence="2 3" key="1">
    <citation type="submission" date="2017-06" db="EMBL/GenBank/DDBJ databases">
        <title>A platform for efficient transgenesis in Macrostomum lignano, a flatworm model organism for stem cell research.</title>
        <authorList>
            <person name="Berezikov E."/>
        </authorList>
    </citation>
    <scope>NUCLEOTIDE SEQUENCE [LARGE SCALE GENOMIC DNA]</scope>
    <source>
        <strain evidence="2">DV1</strain>
        <tissue evidence="2">Whole organism</tissue>
    </source>
</reference>
<dbReference type="PROSITE" id="PS50096">
    <property type="entry name" value="IQ"/>
    <property type="match status" value="2"/>
</dbReference>
<accession>A0A267GNE3</accession>
<feature type="region of interest" description="Disordered" evidence="1">
    <location>
        <begin position="139"/>
        <end position="182"/>
    </location>
</feature>
<sequence length="481" mass="50513">MLGCFGRRKKKTKHDSKQPIDRAQKGAGDDQETPAKPQPQSASAAASTNNSKPQQQVAVAAPKADSNAEPAPVTETITVARAQSLHQEAPVAKQQQQQQQQQPGSIGVRKAATLGRYDFLKRYDRDSYNDRWNTLKQQYLSPRPASAANGEVQDSERGDATDSSSPISPPLSAPPKPARPLPLRVQALPPAKLPLSPGFLANARSLPRQFSPPSTVVSPVKFSNWFHERKIREEEAHKDCHDREERMQLIIEGPTQQQKEDAAAKIQAGFKGHRARVEFKKKREEQKRIEEAKKKEAAAAEAAAAEAAAAEAAAEAAAAEAAANEAAAAEAAAAEAAAAEAAANEAATAEAAATETAAATEASAAETTAAEAAAADSVAAETTATEAVGNEAANETAGEAVATTAETAELSETTEPVNGDSVQEEPVDSASAPLQDDQDANNTEQISNKNGQADAADEDKLNAEAAVKIQAGFRDEASNQE</sequence>
<dbReference type="InterPro" id="IPR000048">
    <property type="entry name" value="IQ_motif_EF-hand-BS"/>
</dbReference>
<comment type="caution">
    <text evidence="2">The sequence shown here is derived from an EMBL/GenBank/DDBJ whole genome shotgun (WGS) entry which is preliminary data.</text>
</comment>
<evidence type="ECO:0000313" key="3">
    <source>
        <dbReference type="Proteomes" id="UP000215902"/>
    </source>
</evidence>
<dbReference type="Pfam" id="PF00612">
    <property type="entry name" value="IQ"/>
    <property type="match status" value="1"/>
</dbReference>
<feature type="compositionally biased region" description="Low complexity" evidence="1">
    <location>
        <begin position="34"/>
        <end position="64"/>
    </location>
</feature>
<protein>
    <submittedName>
        <fullName evidence="2">Uncharacterized protein</fullName>
    </submittedName>
</protein>
<dbReference type="SMART" id="SM00015">
    <property type="entry name" value="IQ"/>
    <property type="match status" value="1"/>
</dbReference>
<dbReference type="CDD" id="cd23767">
    <property type="entry name" value="IQCD"/>
    <property type="match status" value="1"/>
</dbReference>
<feature type="compositionally biased region" description="Pro residues" evidence="1">
    <location>
        <begin position="167"/>
        <end position="180"/>
    </location>
</feature>
<gene>
    <name evidence="2" type="ORF">BOX15_Mlig019204g1</name>
</gene>
<evidence type="ECO:0000313" key="2">
    <source>
        <dbReference type="EMBL" id="PAA86897.1"/>
    </source>
</evidence>
<dbReference type="EMBL" id="NIVC01000260">
    <property type="protein sequence ID" value="PAA86897.1"/>
    <property type="molecule type" value="Genomic_DNA"/>
</dbReference>
<feature type="compositionally biased region" description="Polar residues" evidence="1">
    <location>
        <begin position="440"/>
        <end position="451"/>
    </location>
</feature>
<dbReference type="Proteomes" id="UP000215902">
    <property type="component" value="Unassembled WGS sequence"/>
</dbReference>
<feature type="compositionally biased region" description="Basic and acidic residues" evidence="1">
    <location>
        <begin position="275"/>
        <end position="298"/>
    </location>
</feature>
<feature type="compositionally biased region" description="Basic and acidic residues" evidence="1">
    <location>
        <begin position="15"/>
        <end position="28"/>
    </location>
</feature>
<feature type="region of interest" description="Disordered" evidence="1">
    <location>
        <begin position="313"/>
        <end position="463"/>
    </location>
</feature>
<proteinExistence type="predicted"/>
<feature type="compositionally biased region" description="Basic residues" evidence="1">
    <location>
        <begin position="1"/>
        <end position="14"/>
    </location>
</feature>
<organism evidence="2 3">
    <name type="scientific">Macrostomum lignano</name>
    <dbReference type="NCBI Taxonomy" id="282301"/>
    <lineage>
        <taxon>Eukaryota</taxon>
        <taxon>Metazoa</taxon>
        <taxon>Spiralia</taxon>
        <taxon>Lophotrochozoa</taxon>
        <taxon>Platyhelminthes</taxon>
        <taxon>Rhabditophora</taxon>
        <taxon>Macrostomorpha</taxon>
        <taxon>Macrostomida</taxon>
        <taxon>Macrostomidae</taxon>
        <taxon>Macrostomum</taxon>
    </lineage>
</organism>
<feature type="region of interest" description="Disordered" evidence="1">
    <location>
        <begin position="1"/>
        <end position="116"/>
    </location>
</feature>